<dbReference type="CDD" id="cd16120">
    <property type="entry name" value="UBX_UBXN3B"/>
    <property type="match status" value="1"/>
</dbReference>
<dbReference type="PROSITE" id="PS50033">
    <property type="entry name" value="UBX"/>
    <property type="match status" value="1"/>
</dbReference>
<dbReference type="SUPFAM" id="SSF54236">
    <property type="entry name" value="Ubiquitin-like"/>
    <property type="match status" value="1"/>
</dbReference>
<dbReference type="AlphaFoldDB" id="K1RQW3"/>
<feature type="compositionally biased region" description="Basic and acidic residues" evidence="1">
    <location>
        <begin position="128"/>
        <end position="153"/>
    </location>
</feature>
<dbReference type="Gene3D" id="3.10.20.90">
    <property type="entry name" value="Phosphatidylinositol 3-kinase Catalytic Subunit, Chain A, domain 1"/>
    <property type="match status" value="1"/>
</dbReference>
<gene>
    <name evidence="2" type="ORF">CGI_10019457</name>
</gene>
<accession>K1RQW3</accession>
<evidence type="ECO:0000256" key="1">
    <source>
        <dbReference type="SAM" id="MobiDB-lite"/>
    </source>
</evidence>
<sequence>MLSYKLFREQTFLLQNYHRLPAGNAARPPEQKHVLCHDDDDIATLTDCVCVQCVESQVVWKAERELLFWARNTNSPEGFRGPGELIEKLERILQDNEASLIAARAEREERDFTQTLRREQDAAYLESLKADQEKERKRREEQDKIDQEKQRLVDEENKRKEMIQERERMKEELKIEIPEEPAVNDPDVVRIGLKLPHGSRIERRFLKNQSLKFLYYFAFCHEDCPDDFHVVTNFPRRTLPCEPSKNGPDPPSFEEAGLGKNEMLFVQDNEA</sequence>
<dbReference type="GO" id="GO:0005783">
    <property type="term" value="C:endoplasmic reticulum"/>
    <property type="evidence" value="ECO:0007669"/>
    <property type="project" value="TreeGrafter"/>
</dbReference>
<dbReference type="PANTHER" id="PTHR23322">
    <property type="entry name" value="FAS-ASSOCIATED PROTEIN"/>
    <property type="match status" value="1"/>
</dbReference>
<feature type="region of interest" description="Disordered" evidence="1">
    <location>
        <begin position="241"/>
        <end position="260"/>
    </location>
</feature>
<dbReference type="InterPro" id="IPR001012">
    <property type="entry name" value="UBX_dom"/>
</dbReference>
<dbReference type="InParanoid" id="K1RQW3"/>
<dbReference type="PANTHER" id="PTHR23322:SF1">
    <property type="entry name" value="FAS-ASSOCIATED FACTOR 2"/>
    <property type="match status" value="1"/>
</dbReference>
<reference evidence="2" key="1">
    <citation type="journal article" date="2012" name="Nature">
        <title>The oyster genome reveals stress adaptation and complexity of shell formation.</title>
        <authorList>
            <person name="Zhang G."/>
            <person name="Fang X."/>
            <person name="Guo X."/>
            <person name="Li L."/>
            <person name="Luo R."/>
            <person name="Xu F."/>
            <person name="Yang P."/>
            <person name="Zhang L."/>
            <person name="Wang X."/>
            <person name="Qi H."/>
            <person name="Xiong Z."/>
            <person name="Que H."/>
            <person name="Xie Y."/>
            <person name="Holland P.W."/>
            <person name="Paps J."/>
            <person name="Zhu Y."/>
            <person name="Wu F."/>
            <person name="Chen Y."/>
            <person name="Wang J."/>
            <person name="Peng C."/>
            <person name="Meng J."/>
            <person name="Yang L."/>
            <person name="Liu J."/>
            <person name="Wen B."/>
            <person name="Zhang N."/>
            <person name="Huang Z."/>
            <person name="Zhu Q."/>
            <person name="Feng Y."/>
            <person name="Mount A."/>
            <person name="Hedgecock D."/>
            <person name="Xu Z."/>
            <person name="Liu Y."/>
            <person name="Domazet-Loso T."/>
            <person name="Du Y."/>
            <person name="Sun X."/>
            <person name="Zhang S."/>
            <person name="Liu B."/>
            <person name="Cheng P."/>
            <person name="Jiang X."/>
            <person name="Li J."/>
            <person name="Fan D."/>
            <person name="Wang W."/>
            <person name="Fu W."/>
            <person name="Wang T."/>
            <person name="Wang B."/>
            <person name="Zhang J."/>
            <person name="Peng Z."/>
            <person name="Li Y."/>
            <person name="Li N."/>
            <person name="Wang J."/>
            <person name="Chen M."/>
            <person name="He Y."/>
            <person name="Tan F."/>
            <person name="Song X."/>
            <person name="Zheng Q."/>
            <person name="Huang R."/>
            <person name="Yang H."/>
            <person name="Du X."/>
            <person name="Chen L."/>
            <person name="Yang M."/>
            <person name="Gaffney P.M."/>
            <person name="Wang S."/>
            <person name="Luo L."/>
            <person name="She Z."/>
            <person name="Ming Y."/>
            <person name="Huang W."/>
            <person name="Zhang S."/>
            <person name="Huang B."/>
            <person name="Zhang Y."/>
            <person name="Qu T."/>
            <person name="Ni P."/>
            <person name="Miao G."/>
            <person name="Wang J."/>
            <person name="Wang Q."/>
            <person name="Steinberg C.E."/>
            <person name="Wang H."/>
            <person name="Li N."/>
            <person name="Qian L."/>
            <person name="Zhang G."/>
            <person name="Li Y."/>
            <person name="Yang H."/>
            <person name="Liu X."/>
            <person name="Wang J."/>
            <person name="Yin Y."/>
            <person name="Wang J."/>
        </authorList>
    </citation>
    <scope>NUCLEOTIDE SEQUENCE [LARGE SCALE GENOMIC DNA]</scope>
    <source>
        <strain evidence="2">05x7-T-G4-1.051#20</strain>
    </source>
</reference>
<dbReference type="GO" id="GO:0043130">
    <property type="term" value="F:ubiquitin binding"/>
    <property type="evidence" value="ECO:0007669"/>
    <property type="project" value="TreeGrafter"/>
</dbReference>
<dbReference type="EMBL" id="JH817673">
    <property type="protein sequence ID" value="EKC36796.1"/>
    <property type="molecule type" value="Genomic_DNA"/>
</dbReference>
<dbReference type="HOGENOM" id="CLU_1027620_0_0_1"/>
<dbReference type="InterPro" id="IPR029071">
    <property type="entry name" value="Ubiquitin-like_domsf"/>
</dbReference>
<protein>
    <submittedName>
        <fullName evidence="2">FAS-associated factor 2-B</fullName>
    </submittedName>
</protein>
<feature type="region of interest" description="Disordered" evidence="1">
    <location>
        <begin position="123"/>
        <end position="153"/>
    </location>
</feature>
<organism evidence="2">
    <name type="scientific">Magallana gigas</name>
    <name type="common">Pacific oyster</name>
    <name type="synonym">Crassostrea gigas</name>
    <dbReference type="NCBI Taxonomy" id="29159"/>
    <lineage>
        <taxon>Eukaryota</taxon>
        <taxon>Metazoa</taxon>
        <taxon>Spiralia</taxon>
        <taxon>Lophotrochozoa</taxon>
        <taxon>Mollusca</taxon>
        <taxon>Bivalvia</taxon>
        <taxon>Autobranchia</taxon>
        <taxon>Pteriomorphia</taxon>
        <taxon>Ostreida</taxon>
        <taxon>Ostreoidea</taxon>
        <taxon>Ostreidae</taxon>
        <taxon>Magallana</taxon>
    </lineage>
</organism>
<dbReference type="GO" id="GO:0036503">
    <property type="term" value="P:ERAD pathway"/>
    <property type="evidence" value="ECO:0007669"/>
    <property type="project" value="TreeGrafter"/>
</dbReference>
<dbReference type="SMART" id="SM00166">
    <property type="entry name" value="UBX"/>
    <property type="match status" value="1"/>
</dbReference>
<dbReference type="InterPro" id="IPR050730">
    <property type="entry name" value="UBX_domain-protein"/>
</dbReference>
<evidence type="ECO:0000313" key="2">
    <source>
        <dbReference type="EMBL" id="EKC36796.1"/>
    </source>
</evidence>
<name>K1RQW3_MAGGI</name>
<proteinExistence type="predicted"/>
<dbReference type="Pfam" id="PF00789">
    <property type="entry name" value="UBX"/>
    <property type="match status" value="1"/>
</dbReference>